<gene>
    <name evidence="1" type="ORF">S12H4_53837</name>
</gene>
<evidence type="ECO:0000313" key="1">
    <source>
        <dbReference type="EMBL" id="GAJ05288.1"/>
    </source>
</evidence>
<organism evidence="1">
    <name type="scientific">marine sediment metagenome</name>
    <dbReference type="NCBI Taxonomy" id="412755"/>
    <lineage>
        <taxon>unclassified sequences</taxon>
        <taxon>metagenomes</taxon>
        <taxon>ecological metagenomes</taxon>
    </lineage>
</organism>
<accession>X1TIY3</accession>
<name>X1TIY3_9ZZZZ</name>
<dbReference type="EMBL" id="BARW01034338">
    <property type="protein sequence ID" value="GAJ05288.1"/>
    <property type="molecule type" value="Genomic_DNA"/>
</dbReference>
<comment type="caution">
    <text evidence="1">The sequence shown here is derived from an EMBL/GenBank/DDBJ whole genome shotgun (WGS) entry which is preliminary data.</text>
</comment>
<reference evidence="1" key="1">
    <citation type="journal article" date="2014" name="Front. Microbiol.">
        <title>High frequency of phylogenetically diverse reductive dehalogenase-homologous genes in deep subseafloor sedimentary metagenomes.</title>
        <authorList>
            <person name="Kawai M."/>
            <person name="Futagami T."/>
            <person name="Toyoda A."/>
            <person name="Takaki Y."/>
            <person name="Nishi S."/>
            <person name="Hori S."/>
            <person name="Arai W."/>
            <person name="Tsubouchi T."/>
            <person name="Morono Y."/>
            <person name="Uchiyama I."/>
            <person name="Ito T."/>
            <person name="Fujiyama A."/>
            <person name="Inagaki F."/>
            <person name="Takami H."/>
        </authorList>
    </citation>
    <scope>NUCLEOTIDE SEQUENCE</scope>
    <source>
        <strain evidence="1">Expedition CK06-06</strain>
    </source>
</reference>
<dbReference type="AlphaFoldDB" id="X1TIY3"/>
<sequence length="50" mass="5554">HDCLYINGNGVKTKGCLYNADNPEWFCNTCPAQLGGGPSYWEKELMSLSK</sequence>
<feature type="non-terminal residue" evidence="1">
    <location>
        <position position="1"/>
    </location>
</feature>
<protein>
    <submittedName>
        <fullName evidence="1">Uncharacterized protein</fullName>
    </submittedName>
</protein>
<proteinExistence type="predicted"/>